<dbReference type="PANTHER" id="PTHR28658:SF1">
    <property type="entry name" value="MAJOR FACILITATOR SUPERFAMILY DOMAIN CONTAINING 13B"/>
    <property type="match status" value="1"/>
</dbReference>
<dbReference type="AlphaFoldDB" id="A0A0R3RYN9"/>
<dbReference type="PANTHER" id="PTHR28658">
    <property type="entry name" value="TRANSMEMBRANE PROTEIN 180"/>
    <property type="match status" value="1"/>
</dbReference>
<evidence type="ECO:0000313" key="2">
    <source>
        <dbReference type="Proteomes" id="UP000050640"/>
    </source>
</evidence>
<reference evidence="3" key="1">
    <citation type="submission" date="2017-02" db="UniProtKB">
        <authorList>
            <consortium name="WormBaseParasite"/>
        </authorList>
    </citation>
    <scope>IDENTIFICATION</scope>
</reference>
<keyword evidence="1" id="KW-1133">Transmembrane helix</keyword>
<keyword evidence="2" id="KW-1185">Reference proteome</keyword>
<feature type="transmembrane region" description="Helical" evidence="1">
    <location>
        <begin position="356"/>
        <end position="379"/>
    </location>
</feature>
<feature type="transmembrane region" description="Helical" evidence="1">
    <location>
        <begin position="147"/>
        <end position="164"/>
    </location>
</feature>
<dbReference type="Pfam" id="PF13347">
    <property type="entry name" value="MFS_2"/>
    <property type="match status" value="1"/>
</dbReference>
<feature type="transmembrane region" description="Helical" evidence="1">
    <location>
        <begin position="317"/>
        <end position="344"/>
    </location>
</feature>
<feature type="transmembrane region" description="Helical" evidence="1">
    <location>
        <begin position="77"/>
        <end position="96"/>
    </location>
</feature>
<accession>A0A0R3RYN9</accession>
<dbReference type="SUPFAM" id="SSF103473">
    <property type="entry name" value="MFS general substrate transporter"/>
    <property type="match status" value="1"/>
</dbReference>
<protein>
    <submittedName>
        <fullName evidence="3">Major facilitator superfamily protein</fullName>
    </submittedName>
</protein>
<feature type="transmembrane region" description="Helical" evidence="1">
    <location>
        <begin position="176"/>
        <end position="193"/>
    </location>
</feature>
<feature type="transmembrane region" description="Helical" evidence="1">
    <location>
        <begin position="116"/>
        <end position="135"/>
    </location>
</feature>
<feature type="transmembrane region" description="Helical" evidence="1">
    <location>
        <begin position="399"/>
        <end position="422"/>
    </location>
</feature>
<feature type="transmembrane region" description="Helical" evidence="1">
    <location>
        <begin position="283"/>
        <end position="305"/>
    </location>
</feature>
<dbReference type="InterPro" id="IPR040035">
    <property type="entry name" value="TMEM180"/>
</dbReference>
<keyword evidence="1" id="KW-0472">Membrane</keyword>
<evidence type="ECO:0000313" key="3">
    <source>
        <dbReference type="WBParaSite" id="EEL_0000740101-mRNA-1"/>
    </source>
</evidence>
<evidence type="ECO:0000256" key="1">
    <source>
        <dbReference type="SAM" id="Phobius"/>
    </source>
</evidence>
<dbReference type="Proteomes" id="UP000050640">
    <property type="component" value="Unplaced"/>
</dbReference>
<dbReference type="WBParaSite" id="EEL_0000740101-mRNA-1">
    <property type="protein sequence ID" value="EEL_0000740101-mRNA-1"/>
    <property type="gene ID" value="EEL_0000740101"/>
</dbReference>
<organism evidence="2 3">
    <name type="scientific">Elaeophora elaphi</name>
    <dbReference type="NCBI Taxonomy" id="1147741"/>
    <lineage>
        <taxon>Eukaryota</taxon>
        <taxon>Metazoa</taxon>
        <taxon>Ecdysozoa</taxon>
        <taxon>Nematoda</taxon>
        <taxon>Chromadorea</taxon>
        <taxon>Rhabditida</taxon>
        <taxon>Spirurina</taxon>
        <taxon>Spiruromorpha</taxon>
        <taxon>Filarioidea</taxon>
        <taxon>Onchocercidae</taxon>
        <taxon>Elaeophora</taxon>
    </lineage>
</organism>
<feature type="transmembrane region" description="Helical" evidence="1">
    <location>
        <begin position="7"/>
        <end position="28"/>
    </location>
</feature>
<dbReference type="STRING" id="1147741.A0A0R3RYN9"/>
<sequence length="435" mass="49198">MGTTVNDALFCGQLGMSLMQTFFMFYYVKVFLNIYKIDQFWFGMAQMLFAIWNAINDPLFGYAQDVSITWFHCRTKVISILGPCLAASFLVLWFPWSSADKSSSPYVVGCHLIFGLFFYDAFYSCVSVAWSALFAETTCSKSERISALKSSQFAILLSVNILPVTEKLTSGMNDFWIFQYISIVIAALALICFKITGTLRHQSGVVHEDSFSSVTPLQEESKEKFLNVFKITKQILTRRDFRTISVTYFFHSCRSTTHLNFAAIATEILIPEKIMAKGSWEMSVFYAACTFIPQLFIILSGKTVIRIGVASVMMKSFMASVTASMFLLIFGYNRPYLIILFMFFDRKPISTIIYSLAALLVRPAQSIAPLIIVMILTHYGYKEYQTNNLISLKLSNGMFYVLCSTTLVISAVQLIIFCSFALKYSLKDPKGDVLV</sequence>
<keyword evidence="1" id="KW-0812">Transmembrane</keyword>
<name>A0A0R3RYN9_9BILA</name>
<dbReference type="InterPro" id="IPR036259">
    <property type="entry name" value="MFS_trans_sf"/>
</dbReference>
<proteinExistence type="predicted"/>